<dbReference type="GO" id="GO:0022857">
    <property type="term" value="F:transmembrane transporter activity"/>
    <property type="evidence" value="ECO:0007669"/>
    <property type="project" value="InterPro"/>
</dbReference>
<dbReference type="InterPro" id="IPR011701">
    <property type="entry name" value="MFS"/>
</dbReference>
<proteinExistence type="predicted"/>
<evidence type="ECO:0000256" key="4">
    <source>
        <dbReference type="ARBA" id="ARBA00023136"/>
    </source>
</evidence>
<dbReference type="PROSITE" id="PS50850">
    <property type="entry name" value="MFS"/>
    <property type="match status" value="1"/>
</dbReference>
<evidence type="ECO:0000313" key="8">
    <source>
        <dbReference type="EMBL" id="KAF4616014.1"/>
    </source>
</evidence>
<feature type="transmembrane region" description="Helical" evidence="6">
    <location>
        <begin position="133"/>
        <end position="157"/>
    </location>
</feature>
<evidence type="ECO:0000256" key="3">
    <source>
        <dbReference type="ARBA" id="ARBA00022989"/>
    </source>
</evidence>
<evidence type="ECO:0000259" key="7">
    <source>
        <dbReference type="PROSITE" id="PS50850"/>
    </source>
</evidence>
<evidence type="ECO:0000256" key="6">
    <source>
        <dbReference type="SAM" id="Phobius"/>
    </source>
</evidence>
<evidence type="ECO:0000256" key="2">
    <source>
        <dbReference type="ARBA" id="ARBA00022692"/>
    </source>
</evidence>
<feature type="region of interest" description="Disordered" evidence="5">
    <location>
        <begin position="16"/>
        <end position="36"/>
    </location>
</feature>
<dbReference type="FunFam" id="1.20.1250.20:FF:000082">
    <property type="entry name" value="MFS multidrug transporter, putative"/>
    <property type="match status" value="1"/>
</dbReference>
<accession>A0A8H4QS82</accession>
<keyword evidence="9" id="KW-1185">Reference proteome</keyword>
<feature type="transmembrane region" description="Helical" evidence="6">
    <location>
        <begin position="372"/>
        <end position="392"/>
    </location>
</feature>
<dbReference type="Gene3D" id="1.20.1250.20">
    <property type="entry name" value="MFS general substrate transporter like domains"/>
    <property type="match status" value="1"/>
</dbReference>
<dbReference type="EMBL" id="JAACJL010000032">
    <property type="protein sequence ID" value="KAF4616014.1"/>
    <property type="molecule type" value="Genomic_DNA"/>
</dbReference>
<dbReference type="PANTHER" id="PTHR23502">
    <property type="entry name" value="MAJOR FACILITATOR SUPERFAMILY"/>
    <property type="match status" value="1"/>
</dbReference>
<protein>
    <recommendedName>
        <fullName evidence="7">Major facilitator superfamily (MFS) profile domain-containing protein</fullName>
    </recommendedName>
</protein>
<gene>
    <name evidence="8" type="ORF">D9613_011239</name>
</gene>
<dbReference type="Proteomes" id="UP000521872">
    <property type="component" value="Unassembled WGS sequence"/>
</dbReference>
<dbReference type="SUPFAM" id="SSF103473">
    <property type="entry name" value="MFS general substrate transporter"/>
    <property type="match status" value="1"/>
</dbReference>
<dbReference type="GO" id="GO:0005886">
    <property type="term" value="C:plasma membrane"/>
    <property type="evidence" value="ECO:0007669"/>
    <property type="project" value="TreeGrafter"/>
</dbReference>
<dbReference type="AlphaFoldDB" id="A0A8H4QS82"/>
<feature type="transmembrane region" description="Helical" evidence="6">
    <location>
        <begin position="189"/>
        <end position="211"/>
    </location>
</feature>
<feature type="transmembrane region" description="Helical" evidence="6">
    <location>
        <begin position="99"/>
        <end position="121"/>
    </location>
</feature>
<feature type="transmembrane region" description="Helical" evidence="6">
    <location>
        <begin position="62"/>
        <end position="84"/>
    </location>
</feature>
<feature type="domain" description="Major facilitator superfamily (MFS) profile" evidence="7">
    <location>
        <begin position="64"/>
        <end position="482"/>
    </location>
</feature>
<evidence type="ECO:0000256" key="5">
    <source>
        <dbReference type="SAM" id="MobiDB-lite"/>
    </source>
</evidence>
<dbReference type="InterPro" id="IPR020846">
    <property type="entry name" value="MFS_dom"/>
</dbReference>
<keyword evidence="4 6" id="KW-0472">Membrane</keyword>
<dbReference type="Pfam" id="PF07690">
    <property type="entry name" value="MFS_1"/>
    <property type="match status" value="1"/>
</dbReference>
<name>A0A8H4QS82_9AGAR</name>
<dbReference type="PANTHER" id="PTHR23502:SF7">
    <property type="entry name" value="DRUG_PROTON ANTIPORTER YHK8-RELATED"/>
    <property type="match status" value="1"/>
</dbReference>
<comment type="caution">
    <text evidence="8">The sequence shown here is derived from an EMBL/GenBank/DDBJ whole genome shotgun (WGS) entry which is preliminary data.</text>
</comment>
<organism evidence="8 9">
    <name type="scientific">Agrocybe pediades</name>
    <dbReference type="NCBI Taxonomy" id="84607"/>
    <lineage>
        <taxon>Eukaryota</taxon>
        <taxon>Fungi</taxon>
        <taxon>Dikarya</taxon>
        <taxon>Basidiomycota</taxon>
        <taxon>Agaricomycotina</taxon>
        <taxon>Agaricomycetes</taxon>
        <taxon>Agaricomycetidae</taxon>
        <taxon>Agaricales</taxon>
        <taxon>Agaricineae</taxon>
        <taxon>Strophariaceae</taxon>
        <taxon>Agrocybe</taxon>
    </lineage>
</organism>
<keyword evidence="2 6" id="KW-0812">Transmembrane</keyword>
<feature type="transmembrane region" description="Helical" evidence="6">
    <location>
        <begin position="404"/>
        <end position="426"/>
    </location>
</feature>
<reference evidence="8 9" key="1">
    <citation type="submission" date="2019-12" db="EMBL/GenBank/DDBJ databases">
        <authorList>
            <person name="Floudas D."/>
            <person name="Bentzer J."/>
            <person name="Ahren D."/>
            <person name="Johansson T."/>
            <person name="Persson P."/>
            <person name="Tunlid A."/>
        </authorList>
    </citation>
    <scope>NUCLEOTIDE SEQUENCE [LARGE SCALE GENOMIC DNA]</scope>
    <source>
        <strain evidence="8 9">CBS 102.39</strain>
    </source>
</reference>
<feature type="transmembrane region" description="Helical" evidence="6">
    <location>
        <begin position="218"/>
        <end position="238"/>
    </location>
</feature>
<dbReference type="CDD" id="cd17323">
    <property type="entry name" value="MFS_Tpo1_MDR_like"/>
    <property type="match status" value="1"/>
</dbReference>
<comment type="subcellular location">
    <subcellularLocation>
        <location evidence="1">Membrane</location>
        <topology evidence="1">Multi-pass membrane protein</topology>
    </subcellularLocation>
</comment>
<feature type="transmembrane region" description="Helical" evidence="6">
    <location>
        <begin position="462"/>
        <end position="481"/>
    </location>
</feature>
<keyword evidence="3 6" id="KW-1133">Transmembrane helix</keyword>
<sequence length="482" mass="53214">MSHPNIAHQVRLEYQGQDLEKKQDGEETPTQVEHADSSLEEPFLITLNDSEKPTSLPTSRKWAAVIVISSAGLCVATASSMAAFTEDAVASQFHVSREVSILAISLCIEGLGLGPLFIAPMSEMFGRNAVYRVSYTLFFAFNFAVAFAPSIAVYLIFRFVTGFCGSAFLSVAGGSVSDMFTDQTVANPMAFYTMCPFIGPVLGPLISGFINQNLDWRWTYYILIIWTFAEMVALFFVVPETYVPVLLQYKAKRVRRETGDKRYYAPIEREERNLLLAIATSCSRPFQLLVTDRMALLLDIWSALVLGILYLTFEAFPIIFMSVRGFNEQMTGLTFIGIGLGMLFGICTQPYFNRLYARTASQNGGLVPPETRLIMGEWGAIVVPIGLFWIAFTTYKHVHWIAPILGSIPFGMGIYFVFTSTFTYLVTAYRPIAASAMAANSAMRSSFAAAFPLFAGAMYRRLGTVGATALLAGLMCVFAPLP</sequence>
<evidence type="ECO:0000313" key="9">
    <source>
        <dbReference type="Proteomes" id="UP000521872"/>
    </source>
</evidence>
<feature type="transmembrane region" description="Helical" evidence="6">
    <location>
        <begin position="300"/>
        <end position="320"/>
    </location>
</feature>
<feature type="transmembrane region" description="Helical" evidence="6">
    <location>
        <begin position="332"/>
        <end position="352"/>
    </location>
</feature>
<dbReference type="InterPro" id="IPR036259">
    <property type="entry name" value="MFS_trans_sf"/>
</dbReference>
<evidence type="ECO:0000256" key="1">
    <source>
        <dbReference type="ARBA" id="ARBA00004141"/>
    </source>
</evidence>